<evidence type="ECO:0000313" key="1">
    <source>
        <dbReference type="EMBL" id="KAK8514832.1"/>
    </source>
</evidence>
<sequence>MKKVSWSEEASPSVILADIILYQDEHLSKPHGETKAAAPSFPFIVLSLFLGSSPCTHGCTQLIIPTKTPVMDNRLKSPELRPLWAYSHHLDGRAWPSHVDFRPPI</sequence>
<evidence type="ECO:0000313" key="2">
    <source>
        <dbReference type="Proteomes" id="UP001472677"/>
    </source>
</evidence>
<proteinExistence type="predicted"/>
<accession>A0ABR2C5Z1</accession>
<comment type="caution">
    <text evidence="1">The sequence shown here is derived from an EMBL/GenBank/DDBJ whole genome shotgun (WGS) entry which is preliminary data.</text>
</comment>
<keyword evidence="2" id="KW-1185">Reference proteome</keyword>
<gene>
    <name evidence="1" type="ORF">V6N12_057728</name>
</gene>
<organism evidence="1 2">
    <name type="scientific">Hibiscus sabdariffa</name>
    <name type="common">roselle</name>
    <dbReference type="NCBI Taxonomy" id="183260"/>
    <lineage>
        <taxon>Eukaryota</taxon>
        <taxon>Viridiplantae</taxon>
        <taxon>Streptophyta</taxon>
        <taxon>Embryophyta</taxon>
        <taxon>Tracheophyta</taxon>
        <taxon>Spermatophyta</taxon>
        <taxon>Magnoliopsida</taxon>
        <taxon>eudicotyledons</taxon>
        <taxon>Gunneridae</taxon>
        <taxon>Pentapetalae</taxon>
        <taxon>rosids</taxon>
        <taxon>malvids</taxon>
        <taxon>Malvales</taxon>
        <taxon>Malvaceae</taxon>
        <taxon>Malvoideae</taxon>
        <taxon>Hibiscus</taxon>
    </lineage>
</organism>
<protein>
    <submittedName>
        <fullName evidence="1">Uncharacterized protein</fullName>
    </submittedName>
</protein>
<dbReference type="EMBL" id="JBBPBM010000066">
    <property type="protein sequence ID" value="KAK8514832.1"/>
    <property type="molecule type" value="Genomic_DNA"/>
</dbReference>
<reference evidence="1 2" key="1">
    <citation type="journal article" date="2024" name="G3 (Bethesda)">
        <title>Genome assembly of Hibiscus sabdariffa L. provides insights into metabolisms of medicinal natural products.</title>
        <authorList>
            <person name="Kim T."/>
        </authorList>
    </citation>
    <scope>NUCLEOTIDE SEQUENCE [LARGE SCALE GENOMIC DNA]</scope>
    <source>
        <strain evidence="1">TK-2024</strain>
        <tissue evidence="1">Old leaves</tissue>
    </source>
</reference>
<name>A0ABR2C5Z1_9ROSI</name>
<dbReference type="Proteomes" id="UP001472677">
    <property type="component" value="Unassembled WGS sequence"/>
</dbReference>